<dbReference type="PANTHER" id="PTHR30482:SF10">
    <property type="entry name" value="HIGH-AFFINITY BRANCHED-CHAIN AMINO ACID TRANSPORT PROTEIN BRAE"/>
    <property type="match status" value="1"/>
</dbReference>
<accession>I4CB18</accession>
<dbReference type="HOGENOM" id="CLU_031365_1_2_7"/>
<proteinExistence type="predicted"/>
<dbReference type="Pfam" id="PF02653">
    <property type="entry name" value="BPD_transp_2"/>
    <property type="match status" value="1"/>
</dbReference>
<feature type="transmembrane region" description="Helical" evidence="6">
    <location>
        <begin position="102"/>
        <end position="128"/>
    </location>
</feature>
<dbReference type="InterPro" id="IPR043428">
    <property type="entry name" value="LivM-like"/>
</dbReference>
<dbReference type="AlphaFoldDB" id="I4CB18"/>
<dbReference type="CDD" id="cd06581">
    <property type="entry name" value="TM_PBP1_LivM_like"/>
    <property type="match status" value="1"/>
</dbReference>
<evidence type="ECO:0000313" key="8">
    <source>
        <dbReference type="Proteomes" id="UP000006055"/>
    </source>
</evidence>
<comment type="subcellular location">
    <subcellularLocation>
        <location evidence="1">Cell membrane</location>
        <topology evidence="1">Multi-pass membrane protein</topology>
    </subcellularLocation>
</comment>
<keyword evidence="4 6" id="KW-1133">Transmembrane helix</keyword>
<keyword evidence="3 6" id="KW-0812">Transmembrane</keyword>
<sequence length="353" mass="38912">MNSMISRDRILTFLALGLFFVFLYIADNHFDEYSIRILINIAIFIIVAVSYNLINGITGQFSLQPNAFLAVGAYTSALLTLTPEEKLRSFILEPLIWPLSEISTSFPVSLLIAGLVTALVAFLLAVPVFRVRGDYLAIVTLGFGEVLQVIANNLVPVTNGPLGLKGLTPYTNLWWSWGLCIFTILCTVRLVNSSYGRAMKALREDETAAQAMGINAFWTKTLAFVFSAFFEGIAGGLLAHLITTISPSLFTFMLTFHLLIMIVIGGLGSTTGAVIGAALITWGGEVLRFVEEPMTIFGHYYEGVPGMRMVIFSILLIFVMLFARSGIMGHREFSWQWLIDNLKRLAGTIRGKA</sequence>
<dbReference type="GO" id="GO:0005886">
    <property type="term" value="C:plasma membrane"/>
    <property type="evidence" value="ECO:0007669"/>
    <property type="project" value="UniProtKB-SubCell"/>
</dbReference>
<evidence type="ECO:0000256" key="1">
    <source>
        <dbReference type="ARBA" id="ARBA00004651"/>
    </source>
</evidence>
<feature type="transmembrane region" description="Helical" evidence="6">
    <location>
        <begin position="263"/>
        <end position="284"/>
    </location>
</feature>
<keyword evidence="2" id="KW-1003">Cell membrane</keyword>
<keyword evidence="5 6" id="KW-0472">Membrane</keyword>
<dbReference type="KEGG" id="dti:Desti_4121"/>
<organism evidence="7 8">
    <name type="scientific">Desulfomonile tiedjei (strain ATCC 49306 / DSM 6799 / DCB-1)</name>
    <dbReference type="NCBI Taxonomy" id="706587"/>
    <lineage>
        <taxon>Bacteria</taxon>
        <taxon>Pseudomonadati</taxon>
        <taxon>Thermodesulfobacteriota</taxon>
        <taxon>Desulfomonilia</taxon>
        <taxon>Desulfomonilales</taxon>
        <taxon>Desulfomonilaceae</taxon>
        <taxon>Desulfomonile</taxon>
    </lineage>
</organism>
<keyword evidence="8" id="KW-1185">Reference proteome</keyword>
<evidence type="ECO:0000256" key="2">
    <source>
        <dbReference type="ARBA" id="ARBA00022475"/>
    </source>
</evidence>
<dbReference type="Proteomes" id="UP000006055">
    <property type="component" value="Chromosome"/>
</dbReference>
<feature type="transmembrane region" description="Helical" evidence="6">
    <location>
        <begin position="304"/>
        <end position="323"/>
    </location>
</feature>
<evidence type="ECO:0000256" key="5">
    <source>
        <dbReference type="ARBA" id="ARBA00023136"/>
    </source>
</evidence>
<protein>
    <submittedName>
        <fullName evidence="7">Amino acid/amide ABC transporter membrane protein 2, HAAT family</fullName>
    </submittedName>
</protein>
<reference evidence="8" key="1">
    <citation type="submission" date="2012-06" db="EMBL/GenBank/DDBJ databases">
        <title>Complete sequence of chromosome of Desulfomonile tiedjei DSM 6799.</title>
        <authorList>
            <person name="Lucas S."/>
            <person name="Copeland A."/>
            <person name="Lapidus A."/>
            <person name="Glavina del Rio T."/>
            <person name="Dalin E."/>
            <person name="Tice H."/>
            <person name="Bruce D."/>
            <person name="Goodwin L."/>
            <person name="Pitluck S."/>
            <person name="Peters L."/>
            <person name="Ovchinnikova G."/>
            <person name="Zeytun A."/>
            <person name="Lu M."/>
            <person name="Kyrpides N."/>
            <person name="Mavromatis K."/>
            <person name="Ivanova N."/>
            <person name="Brettin T."/>
            <person name="Detter J.C."/>
            <person name="Han C."/>
            <person name="Larimer F."/>
            <person name="Land M."/>
            <person name="Hauser L."/>
            <person name="Markowitz V."/>
            <person name="Cheng J.-F."/>
            <person name="Hugenholtz P."/>
            <person name="Woyke T."/>
            <person name="Wu D."/>
            <person name="Spring S."/>
            <person name="Schroeder M."/>
            <person name="Brambilla E."/>
            <person name="Klenk H.-P."/>
            <person name="Eisen J.A."/>
        </authorList>
    </citation>
    <scope>NUCLEOTIDE SEQUENCE [LARGE SCALE GENOMIC DNA]</scope>
    <source>
        <strain evidence="8">ATCC 49306 / DSM 6799 / DCB-1</strain>
    </source>
</reference>
<dbReference type="InterPro" id="IPR001851">
    <property type="entry name" value="ABC_transp_permease"/>
</dbReference>
<dbReference type="STRING" id="706587.Desti_4121"/>
<dbReference type="EMBL" id="CP003360">
    <property type="protein sequence ID" value="AFM26759.1"/>
    <property type="molecule type" value="Genomic_DNA"/>
</dbReference>
<dbReference type="PANTHER" id="PTHR30482">
    <property type="entry name" value="HIGH-AFFINITY BRANCHED-CHAIN AMINO ACID TRANSPORT SYSTEM PERMEASE"/>
    <property type="match status" value="1"/>
</dbReference>
<feature type="transmembrane region" description="Helical" evidence="6">
    <location>
        <begin position="135"/>
        <end position="154"/>
    </location>
</feature>
<dbReference type="eggNOG" id="COG4177">
    <property type="taxonomic scope" value="Bacteria"/>
</dbReference>
<evidence type="ECO:0000256" key="4">
    <source>
        <dbReference type="ARBA" id="ARBA00022989"/>
    </source>
</evidence>
<feature type="transmembrane region" description="Helical" evidence="6">
    <location>
        <begin position="35"/>
        <end position="54"/>
    </location>
</feature>
<name>I4CB18_DESTA</name>
<gene>
    <name evidence="7" type="ordered locus">Desti_4121</name>
</gene>
<feature type="transmembrane region" description="Helical" evidence="6">
    <location>
        <begin position="174"/>
        <end position="191"/>
    </location>
</feature>
<evidence type="ECO:0000313" key="7">
    <source>
        <dbReference type="EMBL" id="AFM26759.1"/>
    </source>
</evidence>
<evidence type="ECO:0000256" key="6">
    <source>
        <dbReference type="SAM" id="Phobius"/>
    </source>
</evidence>
<dbReference type="PATRIC" id="fig|706587.4.peg.4670"/>
<evidence type="ECO:0000256" key="3">
    <source>
        <dbReference type="ARBA" id="ARBA00022692"/>
    </source>
</evidence>
<dbReference type="GO" id="GO:0015658">
    <property type="term" value="F:branched-chain amino acid transmembrane transporter activity"/>
    <property type="evidence" value="ECO:0007669"/>
    <property type="project" value="InterPro"/>
</dbReference>